<feature type="region of interest" description="Disordered" evidence="1">
    <location>
        <begin position="126"/>
        <end position="147"/>
    </location>
</feature>
<organism evidence="2 3">
    <name type="scientific">Dendrothele bispora (strain CBS 962.96)</name>
    <dbReference type="NCBI Taxonomy" id="1314807"/>
    <lineage>
        <taxon>Eukaryota</taxon>
        <taxon>Fungi</taxon>
        <taxon>Dikarya</taxon>
        <taxon>Basidiomycota</taxon>
        <taxon>Agaricomycotina</taxon>
        <taxon>Agaricomycetes</taxon>
        <taxon>Agaricomycetidae</taxon>
        <taxon>Agaricales</taxon>
        <taxon>Agaricales incertae sedis</taxon>
        <taxon>Dendrothele</taxon>
    </lineage>
</organism>
<feature type="compositionally biased region" description="Basic and acidic residues" evidence="1">
    <location>
        <begin position="128"/>
        <end position="138"/>
    </location>
</feature>
<dbReference type="Proteomes" id="UP000297245">
    <property type="component" value="Unassembled WGS sequence"/>
</dbReference>
<gene>
    <name evidence="2" type="ORF">K435DRAFT_876468</name>
</gene>
<evidence type="ECO:0000313" key="2">
    <source>
        <dbReference type="EMBL" id="THU78588.1"/>
    </source>
</evidence>
<protein>
    <submittedName>
        <fullName evidence="2">Uncharacterized protein</fullName>
    </submittedName>
</protein>
<dbReference type="EMBL" id="ML180167">
    <property type="protein sequence ID" value="THU78588.1"/>
    <property type="molecule type" value="Genomic_DNA"/>
</dbReference>
<evidence type="ECO:0000256" key="1">
    <source>
        <dbReference type="SAM" id="MobiDB-lite"/>
    </source>
</evidence>
<proteinExistence type="predicted"/>
<keyword evidence="3" id="KW-1185">Reference proteome</keyword>
<dbReference type="AlphaFoldDB" id="A0A4S8KT53"/>
<accession>A0A4S8KT53</accession>
<name>A0A4S8KT53_DENBC</name>
<sequence length="197" mass="21775">MTITQQHLRQQLYIFVLLIVRLDGHSTKNSPIRELIPEPHPKASAPVGSITISITILLWLIPHHPLGSPFVTSSFWDSFCTIEPVGLDVKSESVLLWTTVRGGKKCPTNTGQRHVEKRKTPYAADYGAARREQRDRSRSSCSVRVQTERKQRVGSSAVAFMASANEENHHLALGRAVTRTNEGGGISEKILKKGGEG</sequence>
<reference evidence="2 3" key="1">
    <citation type="journal article" date="2019" name="Nat. Ecol. Evol.">
        <title>Megaphylogeny resolves global patterns of mushroom evolution.</title>
        <authorList>
            <person name="Varga T."/>
            <person name="Krizsan K."/>
            <person name="Foldi C."/>
            <person name="Dima B."/>
            <person name="Sanchez-Garcia M."/>
            <person name="Sanchez-Ramirez S."/>
            <person name="Szollosi G.J."/>
            <person name="Szarkandi J.G."/>
            <person name="Papp V."/>
            <person name="Albert L."/>
            <person name="Andreopoulos W."/>
            <person name="Angelini C."/>
            <person name="Antonin V."/>
            <person name="Barry K.W."/>
            <person name="Bougher N.L."/>
            <person name="Buchanan P."/>
            <person name="Buyck B."/>
            <person name="Bense V."/>
            <person name="Catcheside P."/>
            <person name="Chovatia M."/>
            <person name="Cooper J."/>
            <person name="Damon W."/>
            <person name="Desjardin D."/>
            <person name="Finy P."/>
            <person name="Geml J."/>
            <person name="Haridas S."/>
            <person name="Hughes K."/>
            <person name="Justo A."/>
            <person name="Karasinski D."/>
            <person name="Kautmanova I."/>
            <person name="Kiss B."/>
            <person name="Kocsube S."/>
            <person name="Kotiranta H."/>
            <person name="LaButti K.M."/>
            <person name="Lechner B.E."/>
            <person name="Liimatainen K."/>
            <person name="Lipzen A."/>
            <person name="Lukacs Z."/>
            <person name="Mihaltcheva S."/>
            <person name="Morgado L.N."/>
            <person name="Niskanen T."/>
            <person name="Noordeloos M.E."/>
            <person name="Ohm R.A."/>
            <person name="Ortiz-Santana B."/>
            <person name="Ovrebo C."/>
            <person name="Racz N."/>
            <person name="Riley R."/>
            <person name="Savchenko A."/>
            <person name="Shiryaev A."/>
            <person name="Soop K."/>
            <person name="Spirin V."/>
            <person name="Szebenyi C."/>
            <person name="Tomsovsky M."/>
            <person name="Tulloss R.E."/>
            <person name="Uehling J."/>
            <person name="Grigoriev I.V."/>
            <person name="Vagvolgyi C."/>
            <person name="Papp T."/>
            <person name="Martin F.M."/>
            <person name="Miettinen O."/>
            <person name="Hibbett D.S."/>
            <person name="Nagy L.G."/>
        </authorList>
    </citation>
    <scope>NUCLEOTIDE SEQUENCE [LARGE SCALE GENOMIC DNA]</scope>
    <source>
        <strain evidence="2 3">CBS 962.96</strain>
    </source>
</reference>
<evidence type="ECO:0000313" key="3">
    <source>
        <dbReference type="Proteomes" id="UP000297245"/>
    </source>
</evidence>